<organism evidence="1 2">
    <name type="scientific">Halobacillus mangrovi</name>
    <dbReference type="NCBI Taxonomy" id="402384"/>
    <lineage>
        <taxon>Bacteria</taxon>
        <taxon>Bacillati</taxon>
        <taxon>Bacillota</taxon>
        <taxon>Bacilli</taxon>
        <taxon>Bacillales</taxon>
        <taxon>Bacillaceae</taxon>
        <taxon>Halobacillus</taxon>
    </lineage>
</organism>
<dbReference type="SUPFAM" id="SSF54637">
    <property type="entry name" value="Thioesterase/thiol ester dehydrase-isomerase"/>
    <property type="match status" value="1"/>
</dbReference>
<gene>
    <name evidence="1" type="ORF">HM131_13875</name>
</gene>
<reference evidence="1 2" key="1">
    <citation type="submission" date="2017-04" db="EMBL/GenBank/DDBJ databases">
        <title>The whole genome sequencing and assembly of Halobacillus mangrovi strain.</title>
        <authorList>
            <person name="Lee S.-J."/>
            <person name="Park M.-K."/>
            <person name="Kim J.-Y."/>
            <person name="Lee Y.-J."/>
            <person name="Yi H."/>
            <person name="Bahn Y.-S."/>
            <person name="Kim J.F."/>
            <person name="Lee D.-W."/>
        </authorList>
    </citation>
    <scope>NUCLEOTIDE SEQUENCE [LARGE SCALE GENOMIC DNA]</scope>
    <source>
        <strain evidence="1 2">KTB 131</strain>
    </source>
</reference>
<accession>A0A1W5ZX64</accession>
<name>A0A1W5ZX64_9BACI</name>
<dbReference type="PANTHER" id="PTHR43664:SF1">
    <property type="entry name" value="BETA-METHYLMALYL-COA DEHYDRATASE"/>
    <property type="match status" value="1"/>
</dbReference>
<dbReference type="RefSeq" id="WP_085030330.1">
    <property type="nucleotide sequence ID" value="NZ_CP020772.1"/>
</dbReference>
<evidence type="ECO:0000313" key="2">
    <source>
        <dbReference type="Proteomes" id="UP000192527"/>
    </source>
</evidence>
<evidence type="ECO:0000313" key="1">
    <source>
        <dbReference type="EMBL" id="ARI77869.1"/>
    </source>
</evidence>
<dbReference type="EMBL" id="CP020772">
    <property type="protein sequence ID" value="ARI77869.1"/>
    <property type="molecule type" value="Genomic_DNA"/>
</dbReference>
<dbReference type="PANTHER" id="PTHR43664">
    <property type="entry name" value="MONOAMINE OXIDASE-RELATED"/>
    <property type="match status" value="1"/>
</dbReference>
<dbReference type="InterPro" id="IPR052342">
    <property type="entry name" value="MCH/BMMD"/>
</dbReference>
<dbReference type="Proteomes" id="UP000192527">
    <property type="component" value="Chromosome"/>
</dbReference>
<proteinExistence type="predicted"/>
<dbReference type="OrthoDB" id="9801625at2"/>
<dbReference type="STRING" id="402384.HM131_13875"/>
<dbReference type="Gene3D" id="3.10.129.10">
    <property type="entry name" value="Hotdog Thioesterase"/>
    <property type="match status" value="1"/>
</dbReference>
<dbReference type="KEGG" id="hmn:HM131_13875"/>
<protein>
    <submittedName>
        <fullName evidence="1">Enoyl-CoA hydratase</fullName>
    </submittedName>
</protein>
<dbReference type="AlphaFoldDB" id="A0A1W5ZX64"/>
<dbReference type="InterPro" id="IPR029069">
    <property type="entry name" value="HotDog_dom_sf"/>
</dbReference>
<keyword evidence="2" id="KW-1185">Reference proteome</keyword>
<sequence length="125" mass="14201">MEIKKGEVFVWSRTFNEEDVSQFAELTGDKGLHHMERNKDGKVMVQGLLTASLGTKIGGDLNYIAKTMDSVYLRPVFSGDTIECELTLTKVKQKDDYKEVEFESVYRNQAGKEVLRGYSKGIIRD</sequence>